<sequence length="36" mass="3702">MTGTAAVLGDDLAPQRIDPCQAAKSSSVIESADRAR</sequence>
<gene>
    <name evidence="1" type="ORF">MAXJ12_33339</name>
</gene>
<evidence type="ECO:0000313" key="2">
    <source>
        <dbReference type="Proteomes" id="UP000003250"/>
    </source>
</evidence>
<dbReference type="EMBL" id="AHAM01000300">
    <property type="protein sequence ID" value="EHK52874.1"/>
    <property type="molecule type" value="Genomic_DNA"/>
</dbReference>
<accession>H0I2G4</accession>
<proteinExistence type="predicted"/>
<dbReference type="Proteomes" id="UP000003250">
    <property type="component" value="Unassembled WGS sequence"/>
</dbReference>
<reference evidence="1 2" key="1">
    <citation type="journal article" date="2012" name="J. Bacteriol.">
        <title>Draft Genome Sequence of Mesorhizobium alhagi CCNWXJ12-2T, a Novel Salt-Resistant Species Isolated from the Desert of Northwestern China.</title>
        <authorList>
            <person name="Zhou M."/>
            <person name="Chen W."/>
            <person name="Chen H."/>
            <person name="Wei G."/>
        </authorList>
    </citation>
    <scope>NUCLEOTIDE SEQUENCE [LARGE SCALE GENOMIC DNA]</scope>
    <source>
        <strain evidence="1 2">CCNWXJ12-2</strain>
    </source>
</reference>
<evidence type="ECO:0000313" key="1">
    <source>
        <dbReference type="EMBL" id="EHK52874.1"/>
    </source>
</evidence>
<keyword evidence="2" id="KW-1185">Reference proteome</keyword>
<protein>
    <submittedName>
        <fullName evidence="1">Uncharacterized protein</fullName>
    </submittedName>
</protein>
<name>H0I2G4_9HYPH</name>
<dbReference type="AlphaFoldDB" id="H0I2G4"/>
<organism evidence="1 2">
    <name type="scientific">Mesorhizobium alhagi CCNWXJ12-2</name>
    <dbReference type="NCBI Taxonomy" id="1107882"/>
    <lineage>
        <taxon>Bacteria</taxon>
        <taxon>Pseudomonadati</taxon>
        <taxon>Pseudomonadota</taxon>
        <taxon>Alphaproteobacteria</taxon>
        <taxon>Hyphomicrobiales</taxon>
        <taxon>Phyllobacteriaceae</taxon>
        <taxon>Allomesorhizobium</taxon>
    </lineage>
</organism>